<evidence type="ECO:0000256" key="2">
    <source>
        <dbReference type="ARBA" id="ARBA00023015"/>
    </source>
</evidence>
<dbReference type="CDD" id="cd08417">
    <property type="entry name" value="PBP2_Nitroaromatics_like"/>
    <property type="match status" value="1"/>
</dbReference>
<dbReference type="InterPro" id="IPR036390">
    <property type="entry name" value="WH_DNA-bd_sf"/>
</dbReference>
<dbReference type="Pfam" id="PF03466">
    <property type="entry name" value="LysR_substrate"/>
    <property type="match status" value="1"/>
</dbReference>
<protein>
    <recommendedName>
        <fullName evidence="6">HTH lysR-type domain-containing protein</fullName>
    </recommendedName>
</protein>
<feature type="region of interest" description="Disordered" evidence="5">
    <location>
        <begin position="305"/>
        <end position="339"/>
    </location>
</feature>
<evidence type="ECO:0000259" key="6">
    <source>
        <dbReference type="PROSITE" id="PS50931"/>
    </source>
</evidence>
<dbReference type="GO" id="GO:0003700">
    <property type="term" value="F:DNA-binding transcription factor activity"/>
    <property type="evidence" value="ECO:0007669"/>
    <property type="project" value="InterPro"/>
</dbReference>
<dbReference type="InterPro" id="IPR000847">
    <property type="entry name" value="LysR_HTH_N"/>
</dbReference>
<evidence type="ECO:0000256" key="1">
    <source>
        <dbReference type="ARBA" id="ARBA00009437"/>
    </source>
</evidence>
<dbReference type="PROSITE" id="PS50931">
    <property type="entry name" value="HTH_LYSR"/>
    <property type="match status" value="1"/>
</dbReference>
<dbReference type="InterPro" id="IPR036388">
    <property type="entry name" value="WH-like_DNA-bd_sf"/>
</dbReference>
<evidence type="ECO:0000313" key="8">
    <source>
        <dbReference type="Proteomes" id="UP000244906"/>
    </source>
</evidence>
<sequence length="339" mass="38414">MEIDELSRIDLNLLVALNALSEEKSVSKAARRLRITQPAMSKTLQRLRDTLDDPLFVRTAYGLIPTPRTEQLQEPLARILEQVTQLITPENFNPAPLKRHFHLAMMDVISQTFVSSVLSKLQQQAPGVTLTISEWSRESLVQLSHDRLDLAISLLGQQPASISSSPLFDDEVMCFMRKDHPLVGQELSAEKLVQYPHLKLLIEGYNDHTSRMDELFKNLGTERRIALETPHIMTALSALQGSDMLVFAGSCANAFPPVRKNLHAVRLPAFLKVEPIELKMLWHKRNDHDPAHQWFRTLISEEVPKPVQQSAQPMQPAEPQPKAQQSHLSLDGFRKEIVD</sequence>
<keyword evidence="2" id="KW-0805">Transcription regulation</keyword>
<gene>
    <name evidence="7" type="ORF">DC094_10145</name>
</gene>
<dbReference type="AlphaFoldDB" id="A0A2V1GWF0"/>
<evidence type="ECO:0000256" key="5">
    <source>
        <dbReference type="SAM" id="MobiDB-lite"/>
    </source>
</evidence>
<reference evidence="7 8" key="1">
    <citation type="submission" date="2018-04" db="EMBL/GenBank/DDBJ databases">
        <title>Thalassorhabdus spongiae gen. nov., sp. nov., isolated from a marine sponge in South-West Iceland.</title>
        <authorList>
            <person name="Knobloch S."/>
            <person name="Daussin A."/>
            <person name="Johannsson R."/>
            <person name="Marteinsson V.T."/>
        </authorList>
    </citation>
    <scope>NUCLEOTIDE SEQUENCE [LARGE SCALE GENOMIC DNA]</scope>
    <source>
        <strain evidence="7 8">Hp12</strain>
    </source>
</reference>
<dbReference type="PRINTS" id="PR00039">
    <property type="entry name" value="HTHLYSR"/>
</dbReference>
<proteinExistence type="inferred from homology"/>
<dbReference type="RefSeq" id="WP_116686988.1">
    <property type="nucleotide sequence ID" value="NZ_CAWNYD010000003.1"/>
</dbReference>
<dbReference type="InterPro" id="IPR050389">
    <property type="entry name" value="LysR-type_TF"/>
</dbReference>
<dbReference type="OrthoDB" id="8839911at2"/>
<evidence type="ECO:0000313" key="7">
    <source>
        <dbReference type="EMBL" id="PVZ69654.1"/>
    </source>
</evidence>
<dbReference type="SUPFAM" id="SSF53850">
    <property type="entry name" value="Periplasmic binding protein-like II"/>
    <property type="match status" value="1"/>
</dbReference>
<organism evidence="7 8">
    <name type="scientific">Pelagibaculum spongiae</name>
    <dbReference type="NCBI Taxonomy" id="2080658"/>
    <lineage>
        <taxon>Bacteria</taxon>
        <taxon>Pseudomonadati</taxon>
        <taxon>Pseudomonadota</taxon>
        <taxon>Gammaproteobacteria</taxon>
        <taxon>Oceanospirillales</taxon>
        <taxon>Pelagibaculum</taxon>
    </lineage>
</organism>
<dbReference type="GO" id="GO:0003677">
    <property type="term" value="F:DNA binding"/>
    <property type="evidence" value="ECO:0007669"/>
    <property type="project" value="UniProtKB-KW"/>
</dbReference>
<comment type="caution">
    <text evidence="7">The sequence shown here is derived from an EMBL/GenBank/DDBJ whole genome shotgun (WGS) entry which is preliminary data.</text>
</comment>
<dbReference type="SUPFAM" id="SSF46785">
    <property type="entry name" value="Winged helix' DNA-binding domain"/>
    <property type="match status" value="1"/>
</dbReference>
<dbReference type="Pfam" id="PF00126">
    <property type="entry name" value="HTH_1"/>
    <property type="match status" value="1"/>
</dbReference>
<keyword evidence="8" id="KW-1185">Reference proteome</keyword>
<keyword evidence="3" id="KW-0238">DNA-binding</keyword>
<dbReference type="InterPro" id="IPR005119">
    <property type="entry name" value="LysR_subst-bd"/>
</dbReference>
<dbReference type="EMBL" id="QDDL01000003">
    <property type="protein sequence ID" value="PVZ69654.1"/>
    <property type="molecule type" value="Genomic_DNA"/>
</dbReference>
<evidence type="ECO:0000256" key="4">
    <source>
        <dbReference type="ARBA" id="ARBA00023163"/>
    </source>
</evidence>
<evidence type="ECO:0000256" key="3">
    <source>
        <dbReference type="ARBA" id="ARBA00023125"/>
    </source>
</evidence>
<feature type="domain" description="HTH lysR-type" evidence="6">
    <location>
        <begin position="9"/>
        <end position="66"/>
    </location>
</feature>
<dbReference type="PANTHER" id="PTHR30118:SF15">
    <property type="entry name" value="TRANSCRIPTIONAL REGULATORY PROTEIN"/>
    <property type="match status" value="1"/>
</dbReference>
<dbReference type="InterPro" id="IPR037402">
    <property type="entry name" value="YidZ_PBP2"/>
</dbReference>
<dbReference type="Gene3D" id="3.40.190.10">
    <property type="entry name" value="Periplasmic binding protein-like II"/>
    <property type="match status" value="2"/>
</dbReference>
<dbReference type="Gene3D" id="1.10.10.10">
    <property type="entry name" value="Winged helix-like DNA-binding domain superfamily/Winged helix DNA-binding domain"/>
    <property type="match status" value="1"/>
</dbReference>
<accession>A0A2V1GWF0</accession>
<comment type="similarity">
    <text evidence="1">Belongs to the LysR transcriptional regulatory family.</text>
</comment>
<keyword evidence="4" id="KW-0804">Transcription</keyword>
<dbReference type="PANTHER" id="PTHR30118">
    <property type="entry name" value="HTH-TYPE TRANSCRIPTIONAL REGULATOR LEUO-RELATED"/>
    <property type="match status" value="1"/>
</dbReference>
<name>A0A2V1GWF0_9GAMM</name>
<dbReference type="Proteomes" id="UP000244906">
    <property type="component" value="Unassembled WGS sequence"/>
</dbReference>